<dbReference type="Proteomes" id="UP000783934">
    <property type="component" value="Unassembled WGS sequence"/>
</dbReference>
<feature type="transmembrane region" description="Helical" evidence="8">
    <location>
        <begin position="130"/>
        <end position="158"/>
    </location>
</feature>
<feature type="transmembrane region" description="Helical" evidence="8">
    <location>
        <begin position="170"/>
        <end position="190"/>
    </location>
</feature>
<feature type="transmembrane region" description="Helical" evidence="8">
    <location>
        <begin position="74"/>
        <end position="97"/>
    </location>
</feature>
<dbReference type="PANTHER" id="PTHR30269">
    <property type="entry name" value="TRANSMEMBRANE PROTEIN YFCA"/>
    <property type="match status" value="1"/>
</dbReference>
<dbReference type="EMBL" id="DYTQ01000059">
    <property type="protein sequence ID" value="HJH23936.1"/>
    <property type="molecule type" value="Genomic_DNA"/>
</dbReference>
<sequence>MELMQMMGEDVINYAFMAVVIATAAFLQGVGGVGFAMLAAPIAVILAPEMVPGCLLVLGGSVSFLAAIRERHEIVIPVVSWALVGRTIGTVLAAVGMTQLSKEWLGLWFGGFIFIAVLLSASGIKVRANAVNVCGLGVASGMMGTLTSVGAPAIAIAMQSLKPVQLRPSLGSTLFVGSILSIISLALAGLFTWKDLLLGLVLWPFMFLGFYLSGRARHVVSPKNVRLFLLWFCGISSVMLIAKSLIAWLT</sequence>
<evidence type="ECO:0000256" key="1">
    <source>
        <dbReference type="ARBA" id="ARBA00004651"/>
    </source>
</evidence>
<reference evidence="9" key="3">
    <citation type="submission" date="2021-09" db="EMBL/GenBank/DDBJ databases">
        <authorList>
            <person name="Gilroy R."/>
        </authorList>
    </citation>
    <scope>NUCLEOTIDE SEQUENCE</scope>
    <source>
        <strain evidence="9">CHK175-13533</strain>
    </source>
</reference>
<keyword evidence="12" id="KW-1185">Reference proteome</keyword>
<gene>
    <name evidence="10" type="ORF">GGR41_001579</name>
    <name evidence="9" type="ORF">K8U84_05205</name>
</gene>
<keyword evidence="7 8" id="KW-0472">Membrane</keyword>
<feature type="transmembrane region" description="Helical" evidence="8">
    <location>
        <begin position="12"/>
        <end position="38"/>
    </location>
</feature>
<evidence type="ECO:0000313" key="10">
    <source>
        <dbReference type="EMBL" id="NJB65330.1"/>
    </source>
</evidence>
<dbReference type="EMBL" id="JAATIZ010000003">
    <property type="protein sequence ID" value="NJB65330.1"/>
    <property type="molecule type" value="Genomic_DNA"/>
</dbReference>
<dbReference type="RefSeq" id="WP_229711223.1">
    <property type="nucleotide sequence ID" value="NZ_BMCQ01000006.1"/>
</dbReference>
<evidence type="ECO:0000256" key="2">
    <source>
        <dbReference type="ARBA" id="ARBA00009142"/>
    </source>
</evidence>
<comment type="subcellular location">
    <subcellularLocation>
        <location evidence="1 8">Cell membrane</location>
        <topology evidence="1 8">Multi-pass membrane protein</topology>
    </subcellularLocation>
</comment>
<feature type="transmembrane region" description="Helical" evidence="8">
    <location>
        <begin position="225"/>
        <end position="249"/>
    </location>
</feature>
<name>A0A9D2VFY1_9BURK</name>
<dbReference type="Proteomes" id="UP000700248">
    <property type="component" value="Unassembled WGS sequence"/>
</dbReference>
<accession>A0A9D2VFY1</accession>
<dbReference type="AlphaFoldDB" id="A0A9D2VFY1"/>
<keyword evidence="5 8" id="KW-0812">Transmembrane</keyword>
<dbReference type="GO" id="GO:0005886">
    <property type="term" value="C:plasma membrane"/>
    <property type="evidence" value="ECO:0007669"/>
    <property type="project" value="UniProtKB-SubCell"/>
</dbReference>
<protein>
    <recommendedName>
        <fullName evidence="8">Probable membrane transporter protein</fullName>
    </recommendedName>
</protein>
<comment type="caution">
    <text evidence="9">The sequence shown here is derived from an EMBL/GenBank/DDBJ whole genome shotgun (WGS) entry which is preliminary data.</text>
</comment>
<evidence type="ECO:0000256" key="8">
    <source>
        <dbReference type="RuleBase" id="RU363041"/>
    </source>
</evidence>
<comment type="similarity">
    <text evidence="2 8">Belongs to the 4-toluene sulfonate uptake permease (TSUP) (TC 2.A.102) family.</text>
</comment>
<reference evidence="10 12" key="1">
    <citation type="submission" date="2020-03" db="EMBL/GenBank/DDBJ databases">
        <title>Genomic Encyclopedia of Type Strains, Phase IV (KMG-IV): sequencing the most valuable type-strain genomes for metagenomic binning, comparative biology and taxonomic classification.</title>
        <authorList>
            <person name="Goeker M."/>
        </authorList>
    </citation>
    <scope>NUCLEOTIDE SEQUENCE [LARGE SCALE GENOMIC DNA]</scope>
    <source>
        <strain evidence="10 12">DSM 26613</strain>
    </source>
</reference>
<dbReference type="InterPro" id="IPR052017">
    <property type="entry name" value="TSUP"/>
</dbReference>
<evidence type="ECO:0000256" key="6">
    <source>
        <dbReference type="ARBA" id="ARBA00022989"/>
    </source>
</evidence>
<evidence type="ECO:0000313" key="9">
    <source>
        <dbReference type="EMBL" id="HJH23936.1"/>
    </source>
</evidence>
<organism evidence="9 11">
    <name type="scientific">Paenalcaligenes hominis</name>
    <dbReference type="NCBI Taxonomy" id="643674"/>
    <lineage>
        <taxon>Bacteria</taxon>
        <taxon>Pseudomonadati</taxon>
        <taxon>Pseudomonadota</taxon>
        <taxon>Betaproteobacteria</taxon>
        <taxon>Burkholderiales</taxon>
        <taxon>Alcaligenaceae</taxon>
        <taxon>Paenalcaligenes</taxon>
    </lineage>
</organism>
<evidence type="ECO:0000313" key="12">
    <source>
        <dbReference type="Proteomes" id="UP000783934"/>
    </source>
</evidence>
<feature type="transmembrane region" description="Helical" evidence="8">
    <location>
        <begin position="104"/>
        <end position="124"/>
    </location>
</feature>
<evidence type="ECO:0000256" key="5">
    <source>
        <dbReference type="ARBA" id="ARBA00022692"/>
    </source>
</evidence>
<evidence type="ECO:0000256" key="3">
    <source>
        <dbReference type="ARBA" id="ARBA00022448"/>
    </source>
</evidence>
<dbReference type="Pfam" id="PF01925">
    <property type="entry name" value="TauE"/>
    <property type="match status" value="1"/>
</dbReference>
<evidence type="ECO:0000313" key="11">
    <source>
        <dbReference type="Proteomes" id="UP000700248"/>
    </source>
</evidence>
<reference evidence="9" key="2">
    <citation type="journal article" date="2021" name="PeerJ">
        <title>Extensive microbial diversity within the chicken gut microbiome revealed by metagenomics and culture.</title>
        <authorList>
            <person name="Gilroy R."/>
            <person name="Ravi A."/>
            <person name="Getino M."/>
            <person name="Pursley I."/>
            <person name="Horton D.L."/>
            <person name="Alikhan N.F."/>
            <person name="Baker D."/>
            <person name="Gharbi K."/>
            <person name="Hall N."/>
            <person name="Watson M."/>
            <person name="Adriaenssens E.M."/>
            <person name="Foster-Nyarko E."/>
            <person name="Jarju S."/>
            <person name="Secka A."/>
            <person name="Antonio M."/>
            <person name="Oren A."/>
            <person name="Chaudhuri R.R."/>
            <person name="La Ragione R."/>
            <person name="Hildebrand F."/>
            <person name="Pallen M.J."/>
        </authorList>
    </citation>
    <scope>NUCLEOTIDE SEQUENCE</scope>
    <source>
        <strain evidence="9">CHK175-13533</strain>
    </source>
</reference>
<feature type="transmembrane region" description="Helical" evidence="8">
    <location>
        <begin position="50"/>
        <end position="68"/>
    </location>
</feature>
<proteinExistence type="inferred from homology"/>
<keyword evidence="4 8" id="KW-1003">Cell membrane</keyword>
<evidence type="ECO:0000256" key="4">
    <source>
        <dbReference type="ARBA" id="ARBA00022475"/>
    </source>
</evidence>
<evidence type="ECO:0000256" key="7">
    <source>
        <dbReference type="ARBA" id="ARBA00023136"/>
    </source>
</evidence>
<feature type="transmembrane region" description="Helical" evidence="8">
    <location>
        <begin position="196"/>
        <end position="213"/>
    </location>
</feature>
<dbReference type="PANTHER" id="PTHR30269:SF37">
    <property type="entry name" value="MEMBRANE TRANSPORTER PROTEIN"/>
    <property type="match status" value="1"/>
</dbReference>
<keyword evidence="6 8" id="KW-1133">Transmembrane helix</keyword>
<keyword evidence="3" id="KW-0813">Transport</keyword>
<dbReference type="InterPro" id="IPR002781">
    <property type="entry name" value="TM_pro_TauE-like"/>
</dbReference>